<reference evidence="1" key="2">
    <citation type="journal article" date="2012" name="PLoS ONE">
        <title>A Deeply Branching Thermophilic Bacterium with an Ancient Acetyl-CoA Pathway Dominates a Subsurface Ecosystem.</title>
        <authorList>
            <person name="Takami H."/>
            <person name="Noguchi H."/>
            <person name="Takaki Y."/>
            <person name="Uchiyama I."/>
            <person name="Toyoda A."/>
            <person name="Nishi S."/>
            <person name="Chee G.-J."/>
            <person name="Arai W."/>
            <person name="Nunoura T."/>
            <person name="Itoh T."/>
            <person name="Hattori M."/>
            <person name="Takai K."/>
        </authorList>
    </citation>
    <scope>NUCLEOTIDE SEQUENCE</scope>
</reference>
<accession>H5S8P2</accession>
<reference evidence="1" key="1">
    <citation type="journal article" date="2005" name="Environ. Microbiol.">
        <title>Genetic and functional properties of uncultivated thermophilic crenarchaeotes from a subsurface gold mine as revealed by analysis of genome fragments.</title>
        <authorList>
            <person name="Nunoura T."/>
            <person name="Hirayama H."/>
            <person name="Takami H."/>
            <person name="Oida H."/>
            <person name="Nishi S."/>
            <person name="Shimamura S."/>
            <person name="Suzuki Y."/>
            <person name="Inagaki F."/>
            <person name="Takai K."/>
            <person name="Nealson K.H."/>
            <person name="Horikoshi K."/>
        </authorList>
    </citation>
    <scope>NUCLEOTIDE SEQUENCE</scope>
</reference>
<organism evidence="1">
    <name type="scientific">uncultured Bacteroidota bacterium</name>
    <dbReference type="NCBI Taxonomy" id="152509"/>
    <lineage>
        <taxon>Bacteria</taxon>
        <taxon>Pseudomonadati</taxon>
        <taxon>Bacteroidota</taxon>
        <taxon>environmental samples</taxon>
    </lineage>
</organism>
<sequence>MMARRWAIFDRQTGTCLALGGKIDINKKLLGIGYVFEPAVASCPDAAIIHEPLTDYVTLVPDGISRPIKTYYAPELVHPTKQARYPATPTKIYRILAGARAWPTAVGITAKEYMLVWNLYEAGRPYEDSRNPYIWQRYQRATGKLIGEWIVPRFQDGMRAQSMDFDGEGNLYVLYQDYRRSAVYMFNNQQ</sequence>
<evidence type="ECO:0000313" key="1">
    <source>
        <dbReference type="EMBL" id="BAL52528.1"/>
    </source>
</evidence>
<gene>
    <name evidence="1" type="ORF">HGMM_F01E03C29</name>
</gene>
<dbReference type="AlphaFoldDB" id="H5S8P2"/>
<protein>
    <submittedName>
        <fullName evidence="1">Uncharacterized protein</fullName>
    </submittedName>
</protein>
<name>H5S8P2_9BACT</name>
<proteinExistence type="predicted"/>
<dbReference type="EMBL" id="AP011630">
    <property type="protein sequence ID" value="BAL52528.1"/>
    <property type="molecule type" value="Genomic_DNA"/>
</dbReference>